<protein>
    <recommendedName>
        <fullName evidence="4">Fibrinogen beta and gamma chains, C-terminal globular domain</fullName>
    </recommendedName>
</protein>
<dbReference type="STRING" id="1434701.SAMN05443634_10132"/>
<dbReference type="AlphaFoldDB" id="A0A1M6SLK7"/>
<dbReference type="InterPro" id="IPR036056">
    <property type="entry name" value="Fibrinogen-like_C"/>
</dbReference>
<evidence type="ECO:0000313" key="2">
    <source>
        <dbReference type="EMBL" id="SHK45583.1"/>
    </source>
</evidence>
<proteinExistence type="predicted"/>
<organism evidence="2 3">
    <name type="scientific">Chishuiella changwenlii</name>
    <dbReference type="NCBI Taxonomy" id="1434701"/>
    <lineage>
        <taxon>Bacteria</taxon>
        <taxon>Pseudomonadati</taxon>
        <taxon>Bacteroidota</taxon>
        <taxon>Flavobacteriia</taxon>
        <taxon>Flavobacteriales</taxon>
        <taxon>Weeksellaceae</taxon>
        <taxon>Chishuiella</taxon>
    </lineage>
</organism>
<dbReference type="InterPro" id="IPR014716">
    <property type="entry name" value="Fibrinogen_a/b/g_C_1"/>
</dbReference>
<accession>A0A1M6SLK7</accession>
<feature type="signal peptide" evidence="1">
    <location>
        <begin position="1"/>
        <end position="18"/>
    </location>
</feature>
<sequence length="531" mass="56927">MKKILFFLVLHLSYLSFSQVGIGTTTPRGDLDINTPLTNIYGLVLPTNASPTNIQNPQGESIAFGTMMYDSSANCIRYYEKNIQNDVSEARWSNCLLTDRENPPSIDYIAVPPAFTGNYTQNVAMTSANTFRVAITNISFTTVTISLARTDLILAGIEGIEVSAVSPTTVTLTPGQVQLLTYTLTGTPTNCGPLIGTWKKLNLQYTASTTVKPNITYTCASGTWGNTVSPEYRLNGLVPGESYTGTYTIPYTGSDASSCDLPAETITRDGLTLSYPGGPVSSTGTITYTLTGTYTGSESQAQATFVTASGCQIYLGPSSSCKDILTKLPGTPDGVYRIDVDQQGTTYGTLSAQCDMTTDGGGWTMVLNYLHLGGTNPAVSIRTTLPVIGNSTLGGNEAGNETFWGHVNRALQTALRPSEYRFYGITNGHNRVIHFKTAHTGSITKFTTGVGNASGLQNSFTPLDGHTGILPAAANTFFNSSANLELTFHPFYFSPTPVATNLWSISASSRWEVDDAPSNASRSTLHRVWVR</sequence>
<dbReference type="Gene3D" id="3.90.215.10">
    <property type="entry name" value="Gamma Fibrinogen, chain A, domain 1"/>
    <property type="match status" value="1"/>
</dbReference>
<dbReference type="SUPFAM" id="SSF56496">
    <property type="entry name" value="Fibrinogen C-terminal domain-like"/>
    <property type="match status" value="1"/>
</dbReference>
<feature type="chain" id="PRO_5012906738" description="Fibrinogen beta and gamma chains, C-terminal globular domain" evidence="1">
    <location>
        <begin position="19"/>
        <end position="531"/>
    </location>
</feature>
<dbReference type="Proteomes" id="UP000184120">
    <property type="component" value="Unassembled WGS sequence"/>
</dbReference>
<dbReference type="OrthoDB" id="9805017at2"/>
<evidence type="ECO:0000256" key="1">
    <source>
        <dbReference type="SAM" id="SignalP"/>
    </source>
</evidence>
<evidence type="ECO:0000313" key="3">
    <source>
        <dbReference type="Proteomes" id="UP000184120"/>
    </source>
</evidence>
<name>A0A1M6SLK7_9FLAO</name>
<dbReference type="RefSeq" id="WP_143147205.1">
    <property type="nucleotide sequence ID" value="NZ_BMFL01000018.1"/>
</dbReference>
<evidence type="ECO:0008006" key="4">
    <source>
        <dbReference type="Google" id="ProtNLM"/>
    </source>
</evidence>
<dbReference type="NCBIfam" id="NF040941">
    <property type="entry name" value="GGGWT_bact"/>
    <property type="match status" value="1"/>
</dbReference>
<keyword evidence="1" id="KW-0732">Signal</keyword>
<gene>
    <name evidence="2" type="ORF">SAMN05443634_10132</name>
</gene>
<dbReference type="EMBL" id="FRBH01000001">
    <property type="protein sequence ID" value="SHK45583.1"/>
    <property type="molecule type" value="Genomic_DNA"/>
</dbReference>
<reference evidence="3" key="1">
    <citation type="submission" date="2016-11" db="EMBL/GenBank/DDBJ databases">
        <authorList>
            <person name="Varghese N."/>
            <person name="Submissions S."/>
        </authorList>
    </citation>
    <scope>NUCLEOTIDE SEQUENCE [LARGE SCALE GENOMIC DNA]</scope>
    <source>
        <strain evidence="3">DSM 27989</strain>
    </source>
</reference>